<dbReference type="SUPFAM" id="SSF53790">
    <property type="entry name" value="Tetrapyrrole methylase"/>
    <property type="match status" value="1"/>
</dbReference>
<dbReference type="AlphaFoldDB" id="A0A1I5MWL8"/>
<dbReference type="InterPro" id="IPR000878">
    <property type="entry name" value="4pyrrol_Mease"/>
</dbReference>
<organism evidence="7 8">
    <name type="scientific">Hydrogenimonas thermophila</name>
    <dbReference type="NCBI Taxonomy" id="223786"/>
    <lineage>
        <taxon>Bacteria</taxon>
        <taxon>Pseudomonadati</taxon>
        <taxon>Campylobacterota</taxon>
        <taxon>Epsilonproteobacteria</taxon>
        <taxon>Campylobacterales</taxon>
        <taxon>Hydrogenimonadaceae</taxon>
        <taxon>Hydrogenimonas</taxon>
    </lineage>
</organism>
<dbReference type="EMBL" id="FOXB01000007">
    <property type="protein sequence ID" value="SFP13873.1"/>
    <property type="molecule type" value="Genomic_DNA"/>
</dbReference>
<dbReference type="PANTHER" id="PTHR47036">
    <property type="entry name" value="COBALT-FACTOR III C(17)-METHYLTRANSFERASE-RELATED"/>
    <property type="match status" value="1"/>
</dbReference>
<dbReference type="GO" id="GO:0008168">
    <property type="term" value="F:methyltransferase activity"/>
    <property type="evidence" value="ECO:0007669"/>
    <property type="project" value="UniProtKB-KW"/>
</dbReference>
<accession>A0A1I5MWL8</accession>
<dbReference type="STRING" id="223786.SAMN05216234_10753"/>
<dbReference type="InterPro" id="IPR035996">
    <property type="entry name" value="4pyrrol_Methylase_sf"/>
</dbReference>
<keyword evidence="2" id="KW-0169">Cobalamin biosynthesis</keyword>
<dbReference type="PANTHER" id="PTHR47036:SF1">
    <property type="entry name" value="COBALT-FACTOR III C(17)-METHYLTRANSFERASE-RELATED"/>
    <property type="match status" value="1"/>
</dbReference>
<reference evidence="7 8" key="1">
    <citation type="submission" date="2016-10" db="EMBL/GenBank/DDBJ databases">
        <authorList>
            <person name="de Groot N.N."/>
        </authorList>
    </citation>
    <scope>NUCLEOTIDE SEQUENCE [LARGE SCALE GENOMIC DNA]</scope>
    <source>
        <strain evidence="7 8">EP1-55-1</strain>
    </source>
</reference>
<dbReference type="GO" id="GO:0032259">
    <property type="term" value="P:methylation"/>
    <property type="evidence" value="ECO:0007669"/>
    <property type="project" value="UniProtKB-KW"/>
</dbReference>
<evidence type="ECO:0000256" key="3">
    <source>
        <dbReference type="ARBA" id="ARBA00022603"/>
    </source>
</evidence>
<keyword evidence="4 7" id="KW-0808">Transferase</keyword>
<keyword evidence="3 7" id="KW-0489">Methyltransferase</keyword>
<protein>
    <submittedName>
        <fullName evidence="7">Cobalt-precorrin 3 C17-methyltransferase</fullName>
    </submittedName>
</protein>
<name>A0A1I5MWL8_9BACT</name>
<dbReference type="InterPro" id="IPR014776">
    <property type="entry name" value="4pyrrole_Mease_sub2"/>
</dbReference>
<dbReference type="RefSeq" id="WP_245757017.1">
    <property type="nucleotide sequence ID" value="NZ_CP136592.1"/>
</dbReference>
<proteinExistence type="predicted"/>
<dbReference type="Proteomes" id="UP000199227">
    <property type="component" value="Unassembled WGS sequence"/>
</dbReference>
<evidence type="ECO:0000256" key="2">
    <source>
        <dbReference type="ARBA" id="ARBA00022573"/>
    </source>
</evidence>
<keyword evidence="8" id="KW-1185">Reference proteome</keyword>
<evidence type="ECO:0000259" key="6">
    <source>
        <dbReference type="Pfam" id="PF00590"/>
    </source>
</evidence>
<evidence type="ECO:0000256" key="4">
    <source>
        <dbReference type="ARBA" id="ARBA00022679"/>
    </source>
</evidence>
<sequence length="261" mass="28913">MAKRLYILSSGAGGVDFMTLEARKAIEECEVVVSYVKYAKELKELLIGKEIYTSGMTKEIDRCKEAIESARSGKTTAIISNGDVNVYGMATLVVELVDEMDLWDEIEVITIAGVTSFLAVASRVGAPVSQDFAIISLSDRLTDKELIKKRVRLALEGDFVIGIYNPKSKTRVEPYRDFLKELSKVDDRPVVIASNVGRAKERVTITNSQDLIDKDIEHPDITMSTLILVGNSNTKLTKNGLLLTPRGYLNKYDLSGELKKD</sequence>
<gene>
    <name evidence="7" type="ORF">SAMN05216234_10753</name>
</gene>
<dbReference type="CDD" id="cd11646">
    <property type="entry name" value="Precorrin_3B_C17_MT"/>
    <property type="match status" value="1"/>
</dbReference>
<evidence type="ECO:0000256" key="1">
    <source>
        <dbReference type="ARBA" id="ARBA00004953"/>
    </source>
</evidence>
<evidence type="ECO:0000313" key="7">
    <source>
        <dbReference type="EMBL" id="SFP13873.1"/>
    </source>
</evidence>
<dbReference type="GO" id="GO:0009236">
    <property type="term" value="P:cobalamin biosynthetic process"/>
    <property type="evidence" value="ECO:0007669"/>
    <property type="project" value="UniProtKB-UniPathway"/>
</dbReference>
<dbReference type="InterPro" id="IPR014777">
    <property type="entry name" value="4pyrrole_Mease_sub1"/>
</dbReference>
<comment type="pathway">
    <text evidence="1">Cofactor biosynthesis; adenosylcobalamin biosynthesis.</text>
</comment>
<keyword evidence="5" id="KW-0949">S-adenosyl-L-methionine</keyword>
<dbReference type="InterPro" id="IPR006363">
    <property type="entry name" value="Cbl_synth_CobJ/CibH_dom"/>
</dbReference>
<evidence type="ECO:0000256" key="5">
    <source>
        <dbReference type="ARBA" id="ARBA00022691"/>
    </source>
</evidence>
<dbReference type="Pfam" id="PF00590">
    <property type="entry name" value="TP_methylase"/>
    <property type="match status" value="1"/>
</dbReference>
<dbReference type="Gene3D" id="3.40.1010.10">
    <property type="entry name" value="Cobalt-precorrin-4 Transmethylase, Domain 1"/>
    <property type="match status" value="1"/>
</dbReference>
<feature type="domain" description="Tetrapyrrole methylase" evidence="6">
    <location>
        <begin position="4"/>
        <end position="211"/>
    </location>
</feature>
<evidence type="ECO:0000313" key="8">
    <source>
        <dbReference type="Proteomes" id="UP000199227"/>
    </source>
</evidence>
<dbReference type="UniPathway" id="UPA00148"/>
<dbReference type="Gene3D" id="3.30.950.10">
    <property type="entry name" value="Methyltransferase, Cobalt-precorrin-4 Transmethylase, Domain 2"/>
    <property type="match status" value="1"/>
</dbReference>
<dbReference type="InterPro" id="IPR051810">
    <property type="entry name" value="Precorrin_MeTrfase"/>
</dbReference>